<proteinExistence type="predicted"/>
<protein>
    <submittedName>
        <fullName evidence="1">Uncharacterized protein</fullName>
    </submittedName>
</protein>
<evidence type="ECO:0000313" key="1">
    <source>
        <dbReference type="EMBL" id="SUZ81778.1"/>
    </source>
</evidence>
<dbReference type="Pfam" id="PF01209">
    <property type="entry name" value="Ubie_methyltran"/>
    <property type="match status" value="1"/>
</dbReference>
<accession>A0A381QST4</accession>
<dbReference type="AlphaFoldDB" id="A0A381QST4"/>
<sequence length="253" mass="27402">MDAMKNLLVVLMSLLIGFSNVAQAIDITELTAALGNDAGRPEADKARDAGRRPAHVLDFLGIEDGMTVIDLVAAAGYYTEVLSHAVGPNGRVYMQNSAASLSGNRGERTAEAIDQRLANNRLANVERVTRDPDDLGLPANSLDAAVIALEFHEFYRSDNSNAVVDFLAEMRRVLKIGGVLGIIEHAGHPIYDNGALHRALESQVVTDAQNAGMFVEASSKLLRNIEDDRSATVFAPEIRGVTDRFVLRIIKNH</sequence>
<gene>
    <name evidence="1" type="ORF">METZ01_LOCUS34632</name>
</gene>
<organism evidence="1">
    <name type="scientific">marine metagenome</name>
    <dbReference type="NCBI Taxonomy" id="408172"/>
    <lineage>
        <taxon>unclassified sequences</taxon>
        <taxon>metagenomes</taxon>
        <taxon>ecological metagenomes</taxon>
    </lineage>
</organism>
<reference evidence="1" key="1">
    <citation type="submission" date="2018-05" db="EMBL/GenBank/DDBJ databases">
        <authorList>
            <person name="Lanie J.A."/>
            <person name="Ng W.-L."/>
            <person name="Kazmierczak K.M."/>
            <person name="Andrzejewski T.M."/>
            <person name="Davidsen T.M."/>
            <person name="Wayne K.J."/>
            <person name="Tettelin H."/>
            <person name="Glass J.I."/>
            <person name="Rusch D."/>
            <person name="Podicherti R."/>
            <person name="Tsui H.-C.T."/>
            <person name="Winkler M.E."/>
        </authorList>
    </citation>
    <scope>NUCLEOTIDE SEQUENCE</scope>
</reference>
<dbReference type="Gene3D" id="3.40.50.150">
    <property type="entry name" value="Vaccinia Virus protein VP39"/>
    <property type="match status" value="1"/>
</dbReference>
<name>A0A381QST4_9ZZZZ</name>
<dbReference type="InterPro" id="IPR029063">
    <property type="entry name" value="SAM-dependent_MTases_sf"/>
</dbReference>
<dbReference type="EMBL" id="UINC01001482">
    <property type="protein sequence ID" value="SUZ81778.1"/>
    <property type="molecule type" value="Genomic_DNA"/>
</dbReference>
<dbReference type="SUPFAM" id="SSF53335">
    <property type="entry name" value="S-adenosyl-L-methionine-dependent methyltransferases"/>
    <property type="match status" value="1"/>
</dbReference>